<dbReference type="PANTHER" id="PTHR12383:SF16">
    <property type="entry name" value="MITOCHONDRIAL INNER MEMBRANE PROTEASE SUBUNIT 1"/>
    <property type="match status" value="1"/>
</dbReference>
<evidence type="ECO:0000256" key="6">
    <source>
        <dbReference type="ARBA" id="ARBA00023136"/>
    </source>
</evidence>
<name>A0A8J9UJU7_9NEOP</name>
<dbReference type="EMBL" id="OV170222">
    <property type="protein sequence ID" value="CAH0721503.1"/>
    <property type="molecule type" value="Genomic_DNA"/>
</dbReference>
<proteinExistence type="inferred from homology"/>
<keyword evidence="6" id="KW-0472">Membrane</keyword>
<dbReference type="InterPro" id="IPR036286">
    <property type="entry name" value="LexA/Signal_pep-like_sf"/>
</dbReference>
<dbReference type="PANTHER" id="PTHR12383">
    <property type="entry name" value="PROTEASE FAMILY S26 MITOCHONDRIAL INNER MEMBRANE PROTEASE-RELATED"/>
    <property type="match status" value="1"/>
</dbReference>
<feature type="active site" evidence="8">
    <location>
        <position position="38"/>
    </location>
</feature>
<protein>
    <recommendedName>
        <fullName evidence="9">Mitochondrial inner membrane protease subunit</fullName>
        <ecNumber evidence="9">3.4.21.-</ecNumber>
    </recommendedName>
</protein>
<evidence type="ECO:0000313" key="11">
    <source>
        <dbReference type="EMBL" id="CAH0721503.1"/>
    </source>
</evidence>
<dbReference type="Gene3D" id="2.10.109.10">
    <property type="entry name" value="Umud Fragment, subunit A"/>
    <property type="match status" value="1"/>
</dbReference>
<dbReference type="GO" id="GO:0006627">
    <property type="term" value="P:protein processing involved in protein targeting to mitochondrion"/>
    <property type="evidence" value="ECO:0007669"/>
    <property type="project" value="TreeGrafter"/>
</dbReference>
<reference evidence="11" key="1">
    <citation type="submission" date="2021-12" db="EMBL/GenBank/DDBJ databases">
        <authorList>
            <person name="Martin H S."/>
        </authorList>
    </citation>
    <scope>NUCLEOTIDE SEQUENCE</scope>
</reference>
<feature type="non-terminal residue" evidence="11">
    <location>
        <position position="151"/>
    </location>
</feature>
<dbReference type="GO" id="GO:0042720">
    <property type="term" value="C:mitochondrial inner membrane peptidase complex"/>
    <property type="evidence" value="ECO:0007669"/>
    <property type="project" value="TreeGrafter"/>
</dbReference>
<evidence type="ECO:0000256" key="2">
    <source>
        <dbReference type="ARBA" id="ARBA00011805"/>
    </source>
</evidence>
<dbReference type="OrthoDB" id="308440at2759"/>
<evidence type="ECO:0000256" key="3">
    <source>
        <dbReference type="ARBA" id="ARBA00022792"/>
    </source>
</evidence>
<dbReference type="SUPFAM" id="SSF51306">
    <property type="entry name" value="LexA/Signal peptidase"/>
    <property type="match status" value="1"/>
</dbReference>
<dbReference type="Pfam" id="PF10502">
    <property type="entry name" value="Peptidase_S26"/>
    <property type="match status" value="2"/>
</dbReference>
<comment type="subcellular location">
    <subcellularLocation>
        <location evidence="1 9">Mitochondrion inner membrane</location>
    </subcellularLocation>
</comment>
<dbReference type="InterPro" id="IPR052064">
    <property type="entry name" value="Mito_IMP1_subunit"/>
</dbReference>
<evidence type="ECO:0000256" key="7">
    <source>
        <dbReference type="ARBA" id="ARBA00038445"/>
    </source>
</evidence>
<accession>A0A8J9UJU7</accession>
<evidence type="ECO:0000256" key="5">
    <source>
        <dbReference type="ARBA" id="ARBA00023128"/>
    </source>
</evidence>
<dbReference type="GO" id="GO:0006465">
    <property type="term" value="P:signal peptide processing"/>
    <property type="evidence" value="ECO:0007669"/>
    <property type="project" value="InterPro"/>
</dbReference>
<dbReference type="EC" id="3.4.21.-" evidence="9"/>
<keyword evidence="9" id="KW-0645">Protease</keyword>
<dbReference type="GO" id="GO:0004252">
    <property type="term" value="F:serine-type endopeptidase activity"/>
    <property type="evidence" value="ECO:0007669"/>
    <property type="project" value="InterPro"/>
</dbReference>
<dbReference type="PRINTS" id="PR00727">
    <property type="entry name" value="LEADERPTASE"/>
</dbReference>
<evidence type="ECO:0000256" key="4">
    <source>
        <dbReference type="ARBA" id="ARBA00022801"/>
    </source>
</evidence>
<evidence type="ECO:0000256" key="1">
    <source>
        <dbReference type="ARBA" id="ARBA00004273"/>
    </source>
</evidence>
<gene>
    <name evidence="11" type="ORF">BINO364_LOCUS7596</name>
</gene>
<dbReference type="CDD" id="cd06530">
    <property type="entry name" value="S26_SPase_I"/>
    <property type="match status" value="1"/>
</dbReference>
<comment type="subunit">
    <text evidence="2">Heterodimer of 2 subunits, IMMPL1 and IMMPL2.</text>
</comment>
<feature type="domain" description="Peptidase S26" evidence="10">
    <location>
        <begin position="32"/>
        <end position="92"/>
    </location>
</feature>
<evidence type="ECO:0000313" key="12">
    <source>
        <dbReference type="Proteomes" id="UP000838878"/>
    </source>
</evidence>
<evidence type="ECO:0000259" key="10">
    <source>
        <dbReference type="Pfam" id="PF10502"/>
    </source>
</evidence>
<keyword evidence="4 9" id="KW-0378">Hydrolase</keyword>
<dbReference type="Proteomes" id="UP000838878">
    <property type="component" value="Chromosome 2"/>
</dbReference>
<feature type="active site" evidence="8">
    <location>
        <position position="81"/>
    </location>
</feature>
<dbReference type="NCBIfam" id="TIGR02227">
    <property type="entry name" value="sigpep_I_bact"/>
    <property type="match status" value="1"/>
</dbReference>
<comment type="similarity">
    <text evidence="7">Belongs to the peptidase S26 family. IMP1 subfamily.</text>
</comment>
<dbReference type="InterPro" id="IPR019533">
    <property type="entry name" value="Peptidase_S26"/>
</dbReference>
<evidence type="ECO:0000256" key="9">
    <source>
        <dbReference type="RuleBase" id="RU362041"/>
    </source>
</evidence>
<feature type="domain" description="Peptidase S26" evidence="10">
    <location>
        <begin position="98"/>
        <end position="140"/>
    </location>
</feature>
<keyword evidence="3 9" id="KW-0999">Mitochondrion inner membrane</keyword>
<sequence>MKIISKTASLMGYVLRAACITHCTLEYGGDLVMCSGPSMEPTLETNNILFTEHITPRLQRLRKGDIIIAKCPTDPKQNICKRITGLPGDKVRGHFPRGSQIVPRGHVWLEGDNSSNSKDSRIYGPVPQGLIRGRVVCRVWPLNKISSLTEY</sequence>
<evidence type="ECO:0000256" key="8">
    <source>
        <dbReference type="PIRSR" id="PIRSR600223-1"/>
    </source>
</evidence>
<dbReference type="InterPro" id="IPR000223">
    <property type="entry name" value="Pept_S26A_signal_pept_1"/>
</dbReference>
<keyword evidence="5 9" id="KW-0496">Mitochondrion</keyword>
<dbReference type="FunFam" id="2.10.109.10:FF:000019">
    <property type="entry name" value="Mitochondrial inner membrane protease subunit"/>
    <property type="match status" value="1"/>
</dbReference>
<organism evidence="11 12">
    <name type="scientific">Brenthis ino</name>
    <name type="common">lesser marbled fritillary</name>
    <dbReference type="NCBI Taxonomy" id="405034"/>
    <lineage>
        <taxon>Eukaryota</taxon>
        <taxon>Metazoa</taxon>
        <taxon>Ecdysozoa</taxon>
        <taxon>Arthropoda</taxon>
        <taxon>Hexapoda</taxon>
        <taxon>Insecta</taxon>
        <taxon>Pterygota</taxon>
        <taxon>Neoptera</taxon>
        <taxon>Endopterygota</taxon>
        <taxon>Lepidoptera</taxon>
        <taxon>Glossata</taxon>
        <taxon>Ditrysia</taxon>
        <taxon>Papilionoidea</taxon>
        <taxon>Nymphalidae</taxon>
        <taxon>Heliconiinae</taxon>
        <taxon>Argynnini</taxon>
        <taxon>Brenthis</taxon>
    </lineage>
</organism>
<dbReference type="AlphaFoldDB" id="A0A8J9UJU7"/>
<keyword evidence="12" id="KW-1185">Reference proteome</keyword>